<evidence type="ECO:0000313" key="2">
    <source>
        <dbReference type="Proteomes" id="UP001562354"/>
    </source>
</evidence>
<dbReference type="PANTHER" id="PTHR28054:SF1">
    <property type="entry name" value="RNA POLYMERASE I-SPECIFIC TRANSCRIPTION INITIATION FACTOR RRN10"/>
    <property type="match status" value="1"/>
</dbReference>
<dbReference type="PANTHER" id="PTHR28054">
    <property type="entry name" value="RNA POLYMERASE I-SPECIFIC TRANSCRIPTION INITIATION FACTOR RRN10"/>
    <property type="match status" value="1"/>
</dbReference>
<evidence type="ECO:0000313" key="1">
    <source>
        <dbReference type="EMBL" id="KAL1304676.1"/>
    </source>
</evidence>
<dbReference type="Proteomes" id="UP001562354">
    <property type="component" value="Unassembled WGS sequence"/>
</dbReference>
<dbReference type="InterPro" id="IPR022793">
    <property type="entry name" value="Rrn10"/>
</dbReference>
<dbReference type="RefSeq" id="XP_069200951.1">
    <property type="nucleotide sequence ID" value="XM_069343135.1"/>
</dbReference>
<reference evidence="1 2" key="1">
    <citation type="submission" date="2024-07" db="EMBL/GenBank/DDBJ databases">
        <title>Draft sequence of the Neodothiora populina.</title>
        <authorList>
            <person name="Drown D.D."/>
            <person name="Schuette U.S."/>
            <person name="Buechlein A.B."/>
            <person name="Rusch D.R."/>
            <person name="Winton L.W."/>
            <person name="Adams G.A."/>
        </authorList>
    </citation>
    <scope>NUCLEOTIDE SEQUENCE [LARGE SCALE GENOMIC DNA]</scope>
    <source>
        <strain evidence="1 2">CPC 39397</strain>
    </source>
</reference>
<gene>
    <name evidence="1" type="ORF">AAFC00_003632</name>
</gene>
<accession>A0ABR3PEX3</accession>
<sequence>MEDKSQTRKITLFDAVAGRAGYESLLPQVDRTTKYRDTTIVSKQAVPPEEVLFRRKGAPIRYEESDIYFANEKLSAEQRLPESDLLKQLHSYASCFYQRATPSGGKRDWRSMDETALLALGILLEEAAAEHLGDSGDLAFVEDEADDSLTGRRQYWDGERWVRSVVRKNPTNRSMGG</sequence>
<protein>
    <submittedName>
        <fullName evidence="1">Uncharacterized protein</fullName>
    </submittedName>
</protein>
<organism evidence="1 2">
    <name type="scientific">Neodothiora populina</name>
    <dbReference type="NCBI Taxonomy" id="2781224"/>
    <lineage>
        <taxon>Eukaryota</taxon>
        <taxon>Fungi</taxon>
        <taxon>Dikarya</taxon>
        <taxon>Ascomycota</taxon>
        <taxon>Pezizomycotina</taxon>
        <taxon>Dothideomycetes</taxon>
        <taxon>Dothideomycetidae</taxon>
        <taxon>Dothideales</taxon>
        <taxon>Dothioraceae</taxon>
        <taxon>Neodothiora</taxon>
    </lineage>
</organism>
<dbReference type="EMBL" id="JBFMKM010000008">
    <property type="protein sequence ID" value="KAL1304676.1"/>
    <property type="molecule type" value="Genomic_DNA"/>
</dbReference>
<proteinExistence type="predicted"/>
<dbReference type="GeneID" id="95977333"/>
<keyword evidence="2" id="KW-1185">Reference proteome</keyword>
<name>A0ABR3PEX3_9PEZI</name>
<comment type="caution">
    <text evidence="1">The sequence shown here is derived from an EMBL/GenBank/DDBJ whole genome shotgun (WGS) entry which is preliminary data.</text>
</comment>